<dbReference type="InterPro" id="IPR029058">
    <property type="entry name" value="AB_hydrolase_fold"/>
</dbReference>
<dbReference type="Pfam" id="PF24057">
    <property type="entry name" value="DUF7358"/>
    <property type="match status" value="1"/>
</dbReference>
<dbReference type="EMBL" id="JABFAE010000005">
    <property type="protein sequence ID" value="MBA0827571.1"/>
    <property type="molecule type" value="Genomic_DNA"/>
</dbReference>
<reference evidence="4 5" key="1">
    <citation type="journal article" date="2019" name="Genome Biol. Evol.">
        <title>Insights into the evolution of the New World diploid cottons (Gossypium, subgenus Houzingenia) based on genome sequencing.</title>
        <authorList>
            <person name="Grover C.E."/>
            <person name="Arick M.A. 2nd"/>
            <person name="Thrash A."/>
            <person name="Conover J.L."/>
            <person name="Sanders W.S."/>
            <person name="Peterson D.G."/>
            <person name="Frelichowski J.E."/>
            <person name="Scheffler J.A."/>
            <person name="Scheffler B.E."/>
            <person name="Wendel J.F."/>
        </authorList>
    </citation>
    <scope>NUCLEOTIDE SEQUENCE [LARGE SCALE GENOMIC DNA]</scope>
    <source>
        <strain evidence="4">6</strain>
        <tissue evidence="4">Leaf</tissue>
    </source>
</reference>
<evidence type="ECO:0008006" key="6">
    <source>
        <dbReference type="Google" id="ProtNLM"/>
    </source>
</evidence>
<dbReference type="AlphaFoldDB" id="A0A7J9IZK0"/>
<comment type="caution">
    <text evidence="4">The sequence shown here is derived from an EMBL/GenBank/DDBJ whole genome shotgun (WGS) entry which is preliminary data.</text>
</comment>
<evidence type="ECO:0000256" key="1">
    <source>
        <dbReference type="ARBA" id="ARBA00022801"/>
    </source>
</evidence>
<gene>
    <name evidence="4" type="ORF">Goarm_012343</name>
</gene>
<name>A0A7J9IZK0_9ROSI</name>
<dbReference type="PANTHER" id="PTHR47030">
    <property type="entry name" value="LIPASE CLASS 3 FAMILY PROTEIN"/>
    <property type="match status" value="1"/>
</dbReference>
<feature type="non-terminal residue" evidence="4">
    <location>
        <position position="625"/>
    </location>
</feature>
<feature type="domain" description="DUF7358" evidence="3">
    <location>
        <begin position="1"/>
        <end position="77"/>
    </location>
</feature>
<sequence length="625" mass="69609">VTACCIAFLQCCAGSDVLRWRFYYASQDDAWKAHYQEIFDHGIREALCCMGRIEYLTVIEDDEVYSVAKLLGDLVAYRASGTGHLELLTGLALLQKHGQASKSSEHFVEAPVEHLQAALAFHKFAEAAYTGPLLDFGRNPFVFPCVWLHRQGVLTPWTRKRRPTLDGDNWLRGHAAAFINFLNLPSEVLRRGRVRQKKCEAAYFVVVLHELRTVVIAVRGTETPEDLIIDGLGRERSLTEVDLDGLINSSFIHPSIKKRVKSSFPHFGHSGIVETARDLYTQIEGYPGDESQSGGFVSSLLGVGCECEGYNLRVVGHSLGGSIAALLGIRLYGKFPNLHVYSYGPLPCVDSVVADACSDFITSIIHDNEFSTRLSVGSILRLRASAITALSENTQADTTLILRLARQFLYASKNNSIELEPEPAKSSTRSSKEEAKCIITSTTRVSMILLQPYLTFIPESNSYRCKVLLKELTTCAESEGKEQESCLYDGNDGRQNHVDIENTDLVNPFASVLNQSDDPISQFMQTVSRSENSSATDPTEMYLPGLLIHIVPQSQNLNIPLWKSWRIHDDHQKYKAFFANRDDLKDIIVSPNMFFDHLPWRCNKAMQKVVEAGNTAGSPGVSHIV</sequence>
<keyword evidence="5" id="KW-1185">Reference proteome</keyword>
<dbReference type="PANTHER" id="PTHR47030:SF2">
    <property type="entry name" value="LIPASE CLASS 3 FAMILY PROTEIN"/>
    <property type="match status" value="1"/>
</dbReference>
<keyword evidence="1" id="KW-0378">Hydrolase</keyword>
<accession>A0A7J9IZK0</accession>
<evidence type="ECO:0000259" key="2">
    <source>
        <dbReference type="Pfam" id="PF01764"/>
    </source>
</evidence>
<proteinExistence type="predicted"/>
<dbReference type="GO" id="GO:0006629">
    <property type="term" value="P:lipid metabolic process"/>
    <property type="evidence" value="ECO:0007669"/>
    <property type="project" value="InterPro"/>
</dbReference>
<dbReference type="SUPFAM" id="SSF53474">
    <property type="entry name" value="alpha/beta-Hydrolases"/>
    <property type="match status" value="1"/>
</dbReference>
<dbReference type="InterPro" id="IPR055782">
    <property type="entry name" value="DUF7358"/>
</dbReference>
<dbReference type="InterPro" id="IPR002921">
    <property type="entry name" value="Fungal_lipase-type"/>
</dbReference>
<dbReference type="CDD" id="cd00519">
    <property type="entry name" value="Lipase_3"/>
    <property type="match status" value="1"/>
</dbReference>
<dbReference type="Proteomes" id="UP000593575">
    <property type="component" value="Unassembled WGS sequence"/>
</dbReference>
<evidence type="ECO:0000313" key="4">
    <source>
        <dbReference type="EMBL" id="MBA0827571.1"/>
    </source>
</evidence>
<evidence type="ECO:0000259" key="3">
    <source>
        <dbReference type="Pfam" id="PF24057"/>
    </source>
</evidence>
<organism evidence="4 5">
    <name type="scientific">Gossypium armourianum</name>
    <dbReference type="NCBI Taxonomy" id="34283"/>
    <lineage>
        <taxon>Eukaryota</taxon>
        <taxon>Viridiplantae</taxon>
        <taxon>Streptophyta</taxon>
        <taxon>Embryophyta</taxon>
        <taxon>Tracheophyta</taxon>
        <taxon>Spermatophyta</taxon>
        <taxon>Magnoliopsida</taxon>
        <taxon>eudicotyledons</taxon>
        <taxon>Gunneridae</taxon>
        <taxon>Pentapetalae</taxon>
        <taxon>rosids</taxon>
        <taxon>malvids</taxon>
        <taxon>Malvales</taxon>
        <taxon>Malvaceae</taxon>
        <taxon>Malvoideae</taxon>
        <taxon>Gossypium</taxon>
    </lineage>
</organism>
<feature type="domain" description="Fungal lipase-type" evidence="2">
    <location>
        <begin position="215"/>
        <end position="374"/>
    </location>
</feature>
<dbReference type="Pfam" id="PF01764">
    <property type="entry name" value="Lipase_3"/>
    <property type="match status" value="1"/>
</dbReference>
<dbReference type="GO" id="GO:0016787">
    <property type="term" value="F:hydrolase activity"/>
    <property type="evidence" value="ECO:0007669"/>
    <property type="project" value="UniProtKB-KW"/>
</dbReference>
<protein>
    <recommendedName>
        <fullName evidence="6">Fungal lipase-like domain-containing protein</fullName>
    </recommendedName>
</protein>
<evidence type="ECO:0000313" key="5">
    <source>
        <dbReference type="Proteomes" id="UP000593575"/>
    </source>
</evidence>
<dbReference type="Gene3D" id="3.40.50.1820">
    <property type="entry name" value="alpha/beta hydrolase"/>
    <property type="match status" value="1"/>
</dbReference>